<dbReference type="InterPro" id="IPR037176">
    <property type="entry name" value="Osmotin/thaumatin-like_sf"/>
</dbReference>
<protein>
    <submittedName>
        <fullName evidence="3">Glycosyl hydrolase</fullName>
    </submittedName>
</protein>
<feature type="chain" id="PRO_5038765607" evidence="1">
    <location>
        <begin position="38"/>
        <end position="401"/>
    </location>
</feature>
<dbReference type="InterPro" id="IPR037398">
    <property type="entry name" value="Glyco_hydro_64_fam"/>
</dbReference>
<dbReference type="GO" id="GO:0016787">
    <property type="term" value="F:hydrolase activity"/>
    <property type="evidence" value="ECO:0007669"/>
    <property type="project" value="UniProtKB-KW"/>
</dbReference>
<dbReference type="RefSeq" id="WP_176575146.1">
    <property type="nucleotide sequence ID" value="NZ_CBDRGH010000034.1"/>
</dbReference>
<evidence type="ECO:0000313" key="4">
    <source>
        <dbReference type="Proteomes" id="UP000509418"/>
    </source>
</evidence>
<feature type="signal peptide" evidence="1">
    <location>
        <begin position="1"/>
        <end position="37"/>
    </location>
</feature>
<reference evidence="3 4" key="1">
    <citation type="submission" date="2020-06" db="EMBL/GenBank/DDBJ databases">
        <title>Genome mining for natural products.</title>
        <authorList>
            <person name="Zhang B."/>
            <person name="Shi J."/>
            <person name="Ge H."/>
        </authorList>
    </citation>
    <scope>NUCLEOTIDE SEQUENCE [LARGE SCALE GENOMIC DNA]</scope>
    <source>
        <strain evidence="3 4">NA02069</strain>
    </source>
</reference>
<sequence length="401" mass="43441">MVPLDSPVFSRRRALTSLAGTAVAGAALAAGARPALAADADGPALPEERAGGLPLVIHNNSGEFANRNVHLYIVGSRGDRQVRVTRRGTVEPVKVSDNKDNGFTDYAIPLDARGTTRIRLPHMSGRIYVSLGGRLKLKAVQDGAGRPALQHPAGWVKNDPNFPVLHDFVEFTHNESGMFCNTTMVDMFSVPLMIRLSGNRDQTTGTMRQGGRARIFRAMENTPGFGKLVVGERRVIAPSHGLDAGRFGKHYFDPYIDKVWQAYRQQPLHVRTVAGAFTGRVDNGKLTFHGPATVSFAKPSTRDVLFCDGALAAPNDGVTGPVAAILGAGFNRSTLLSHPKQPTTRAATFYKPEITNHYARAIHAQMGNGKAYGFAFDDVAEWASYIQDTQPQAMHLTLTPF</sequence>
<evidence type="ECO:0000313" key="3">
    <source>
        <dbReference type="EMBL" id="QKZ18075.1"/>
    </source>
</evidence>
<dbReference type="InterPro" id="IPR006311">
    <property type="entry name" value="TAT_signal"/>
</dbReference>
<dbReference type="PROSITE" id="PS51318">
    <property type="entry name" value="TAT"/>
    <property type="match status" value="1"/>
</dbReference>
<gene>
    <name evidence="3" type="ORF">HUT05_12365</name>
</gene>
<dbReference type="PANTHER" id="PTHR38165">
    <property type="match status" value="1"/>
</dbReference>
<evidence type="ECO:0000256" key="1">
    <source>
        <dbReference type="SAM" id="SignalP"/>
    </source>
</evidence>
<dbReference type="InterPro" id="IPR042517">
    <property type="entry name" value="Glyco_hydro_64_N_2"/>
</dbReference>
<dbReference type="EMBL" id="CP056041">
    <property type="protein sequence ID" value="QKZ18075.1"/>
    <property type="molecule type" value="Genomic_DNA"/>
</dbReference>
<dbReference type="PANTHER" id="PTHR38165:SF1">
    <property type="entry name" value="GLUCANASE B"/>
    <property type="match status" value="1"/>
</dbReference>
<name>A0A7H8T3I2_STRCX</name>
<dbReference type="InterPro" id="IPR032477">
    <property type="entry name" value="Glyco_hydro_64"/>
</dbReference>
<keyword evidence="4" id="KW-1185">Reference proteome</keyword>
<dbReference type="PROSITE" id="PS52006">
    <property type="entry name" value="GH64"/>
    <property type="match status" value="1"/>
</dbReference>
<accession>A0A7H8T3I2</accession>
<evidence type="ECO:0000259" key="2">
    <source>
        <dbReference type="PROSITE" id="PS52006"/>
    </source>
</evidence>
<proteinExistence type="predicted"/>
<dbReference type="Proteomes" id="UP000509418">
    <property type="component" value="Chromosome"/>
</dbReference>
<keyword evidence="1" id="KW-0732">Signal</keyword>
<keyword evidence="3" id="KW-0378">Hydrolase</keyword>
<dbReference type="Gene3D" id="3.30.920.50">
    <property type="entry name" value="Beta-1,3-glucanase, C-terminal domain"/>
    <property type="match status" value="1"/>
</dbReference>
<dbReference type="AlphaFoldDB" id="A0A7H8T3I2"/>
<dbReference type="Gene3D" id="2.60.110.10">
    <property type="entry name" value="Thaumatin"/>
    <property type="match status" value="1"/>
</dbReference>
<dbReference type="Pfam" id="PF16483">
    <property type="entry name" value="Glyco_hydro_64"/>
    <property type="match status" value="1"/>
</dbReference>
<organism evidence="3 4">
    <name type="scientific">Streptomyces chartreusis</name>
    <dbReference type="NCBI Taxonomy" id="1969"/>
    <lineage>
        <taxon>Bacteria</taxon>
        <taxon>Bacillati</taxon>
        <taxon>Actinomycetota</taxon>
        <taxon>Actinomycetes</taxon>
        <taxon>Kitasatosporales</taxon>
        <taxon>Streptomycetaceae</taxon>
        <taxon>Streptomyces</taxon>
    </lineage>
</organism>
<feature type="domain" description="GH64" evidence="2">
    <location>
        <begin position="50"/>
        <end position="400"/>
    </location>
</feature>